<dbReference type="PROSITE" id="PS50404">
    <property type="entry name" value="GST_NTER"/>
    <property type="match status" value="1"/>
</dbReference>
<dbReference type="PANTHER" id="PTHR44051:SF8">
    <property type="entry name" value="GLUTATHIONE S-TRANSFERASE GSTA"/>
    <property type="match status" value="1"/>
</dbReference>
<proteinExistence type="predicted"/>
<evidence type="ECO:0000259" key="1">
    <source>
        <dbReference type="PROSITE" id="PS50404"/>
    </source>
</evidence>
<dbReference type="Gene3D" id="1.20.1050.10">
    <property type="match status" value="1"/>
</dbReference>
<dbReference type="EC" id="2.5.1.18" evidence="3"/>
<dbReference type="InterPro" id="IPR036282">
    <property type="entry name" value="Glutathione-S-Trfase_C_sf"/>
</dbReference>
<dbReference type="OrthoDB" id="7583243at2"/>
<sequence>MYVLHYAPDNSSLIVRLALEELDQPYETRLVDRRTRQQDSAEYCRLHPNGLIPALETPDGAIFETGAILLWLSERHGALAPQPGSSERVAFLKWLFFTSNTFHADIRMHFYADRFAGAPEAIPAFDAATRGRIARHLTILDEMAQTRPTWFSPDSSSAMTLYVSCLLRWLALYPKGGTDWFDLAAYPALRAVAAAMERRPSARKATLAEGLGATIFTKPSHACPPEGSAT</sequence>
<feature type="domain" description="GST C-terminal" evidence="2">
    <location>
        <begin position="84"/>
        <end position="216"/>
    </location>
</feature>
<gene>
    <name evidence="3" type="primary">gst_2</name>
    <name evidence="3" type="ORF">DEA8626_00266</name>
</gene>
<name>A0A2R8B2G9_9RHOB</name>
<dbReference type="Proteomes" id="UP000244924">
    <property type="component" value="Unassembled WGS sequence"/>
</dbReference>
<dbReference type="SFLD" id="SFLDS00019">
    <property type="entry name" value="Glutathione_Transferase_(cytos"/>
    <property type="match status" value="1"/>
</dbReference>
<keyword evidence="3" id="KW-0808">Transferase</keyword>
<dbReference type="RefSeq" id="WP_108851268.1">
    <property type="nucleotide sequence ID" value="NZ_OMOQ01000001.1"/>
</dbReference>
<dbReference type="PANTHER" id="PTHR44051">
    <property type="entry name" value="GLUTATHIONE S-TRANSFERASE-RELATED"/>
    <property type="match status" value="1"/>
</dbReference>
<dbReference type="GO" id="GO:0004364">
    <property type="term" value="F:glutathione transferase activity"/>
    <property type="evidence" value="ECO:0007669"/>
    <property type="project" value="UniProtKB-EC"/>
</dbReference>
<evidence type="ECO:0000313" key="4">
    <source>
        <dbReference type="Proteomes" id="UP000244924"/>
    </source>
</evidence>
<dbReference type="SUPFAM" id="SSF47616">
    <property type="entry name" value="GST C-terminal domain-like"/>
    <property type="match status" value="1"/>
</dbReference>
<accession>A0A2R8B2G9</accession>
<evidence type="ECO:0000313" key="3">
    <source>
        <dbReference type="EMBL" id="SPH16755.1"/>
    </source>
</evidence>
<protein>
    <submittedName>
        <fullName evidence="3">Glutathione S-transferase</fullName>
        <ecNumber evidence="3">2.5.1.18</ecNumber>
    </submittedName>
</protein>
<organism evidence="3 4">
    <name type="scientific">Albidovulum aquaemixtae</name>
    <dbReference type="NCBI Taxonomy" id="1542388"/>
    <lineage>
        <taxon>Bacteria</taxon>
        <taxon>Pseudomonadati</taxon>
        <taxon>Pseudomonadota</taxon>
        <taxon>Alphaproteobacteria</taxon>
        <taxon>Rhodobacterales</taxon>
        <taxon>Paracoccaceae</taxon>
        <taxon>Albidovulum</taxon>
    </lineage>
</organism>
<feature type="domain" description="GST N-terminal" evidence="1">
    <location>
        <begin position="1"/>
        <end position="80"/>
    </location>
</feature>
<dbReference type="CDD" id="cd03057">
    <property type="entry name" value="GST_N_Beta"/>
    <property type="match status" value="1"/>
</dbReference>
<dbReference type="SUPFAM" id="SSF52833">
    <property type="entry name" value="Thioredoxin-like"/>
    <property type="match status" value="1"/>
</dbReference>
<keyword evidence="4" id="KW-1185">Reference proteome</keyword>
<dbReference type="Gene3D" id="3.40.30.10">
    <property type="entry name" value="Glutaredoxin"/>
    <property type="match status" value="1"/>
</dbReference>
<dbReference type="EMBL" id="OMOQ01000001">
    <property type="protein sequence ID" value="SPH16755.1"/>
    <property type="molecule type" value="Genomic_DNA"/>
</dbReference>
<dbReference type="InterPro" id="IPR010987">
    <property type="entry name" value="Glutathione-S-Trfase_C-like"/>
</dbReference>
<reference evidence="3 4" key="1">
    <citation type="submission" date="2018-03" db="EMBL/GenBank/DDBJ databases">
        <authorList>
            <person name="Keele B.F."/>
        </authorList>
    </citation>
    <scope>NUCLEOTIDE SEQUENCE [LARGE SCALE GENOMIC DNA]</scope>
    <source>
        <strain evidence="3 4">CECT 8626</strain>
    </source>
</reference>
<dbReference type="SFLD" id="SFLDG00358">
    <property type="entry name" value="Main_(cytGST)"/>
    <property type="match status" value="1"/>
</dbReference>
<evidence type="ECO:0000259" key="2">
    <source>
        <dbReference type="PROSITE" id="PS50405"/>
    </source>
</evidence>
<dbReference type="PROSITE" id="PS50405">
    <property type="entry name" value="GST_CTER"/>
    <property type="match status" value="1"/>
</dbReference>
<dbReference type="Pfam" id="PF02798">
    <property type="entry name" value="GST_N"/>
    <property type="match status" value="1"/>
</dbReference>
<dbReference type="InterPro" id="IPR040079">
    <property type="entry name" value="Glutathione_S-Trfase"/>
</dbReference>
<dbReference type="InterPro" id="IPR036249">
    <property type="entry name" value="Thioredoxin-like_sf"/>
</dbReference>
<dbReference type="AlphaFoldDB" id="A0A2R8B2G9"/>
<dbReference type="InterPro" id="IPR004045">
    <property type="entry name" value="Glutathione_S-Trfase_N"/>
</dbReference>